<dbReference type="EMBL" id="RSUA01000020">
    <property type="protein sequence ID" value="MIT49612.1"/>
    <property type="molecule type" value="Genomic_DNA"/>
</dbReference>
<dbReference type="Proteomes" id="UP000839911">
    <property type="component" value="Unassembled WGS sequence"/>
</dbReference>
<dbReference type="Proteomes" id="UP000839907">
    <property type="component" value="Unassembled WGS sequence"/>
</dbReference>
<evidence type="ECO:0000313" key="28">
    <source>
        <dbReference type="Proteomes" id="UP000034636"/>
    </source>
</evidence>
<evidence type="ECO:0000313" key="17">
    <source>
        <dbReference type="EMBL" id="ECF1545135.1"/>
    </source>
</evidence>
<feature type="transmembrane region" description="Helical" evidence="8">
    <location>
        <begin position="54"/>
        <end position="74"/>
    </location>
</feature>
<evidence type="ECO:0000256" key="4">
    <source>
        <dbReference type="ARBA" id="ARBA00022692"/>
    </source>
</evidence>
<dbReference type="KEGG" id="seni:CY43_19890"/>
<dbReference type="EMBL" id="RVDJ01000014">
    <property type="protein sequence ID" value="MLP86589.1"/>
    <property type="molecule type" value="Genomic_DNA"/>
</dbReference>
<dbReference type="Proteomes" id="UP000338496">
    <property type="component" value="Unassembled WGS sequence"/>
</dbReference>
<dbReference type="EMBL" id="AAKRET010000022">
    <property type="protein sequence ID" value="ECU8355621.1"/>
    <property type="molecule type" value="Genomic_DNA"/>
</dbReference>
<evidence type="ECO:0000256" key="1">
    <source>
        <dbReference type="ARBA" id="ARBA00004429"/>
    </source>
</evidence>
<evidence type="ECO:0000256" key="7">
    <source>
        <dbReference type="ARBA" id="ARBA00038514"/>
    </source>
</evidence>
<evidence type="ECO:0000259" key="9">
    <source>
        <dbReference type="PROSITE" id="PS50850"/>
    </source>
</evidence>
<dbReference type="SMR" id="A0A0D6IKT8"/>
<feature type="transmembrane region" description="Helical" evidence="8">
    <location>
        <begin position="305"/>
        <end position="323"/>
    </location>
</feature>
<feature type="transmembrane region" description="Helical" evidence="8">
    <location>
        <begin position="365"/>
        <end position="388"/>
    </location>
</feature>
<evidence type="ECO:0000313" key="13">
    <source>
        <dbReference type="EMBL" id="EBW5463976.1"/>
    </source>
</evidence>
<dbReference type="Proteomes" id="UP000839914">
    <property type="component" value="Unassembled WGS sequence"/>
</dbReference>
<sequence>MSMALTAPPTRKRFLIVACLFIGIFIAYLDRVNVSVLAANEPFLAYMGIEGMPLQIGMMMTVFLAAYGIANVVLSPLGDYLGPRKAMMLCILIWTIALMIGGVATSFALIIICRILLGIGEGFYYPLQSVFIKNWFPKQERGRANAAWIVGQSVAPAIAMPFFTWWIGTHGWRSNFFLCAALGLIPLWLLWRYVADKPEQHKSISEQELAYIKAGQETESAGSSESFMLRVKPVITNYSYWLLVLWYLCLQCLYWGMITWLPTYLKSARGFSWAEMGWLASLPFVLSIFAKAAAGVFVDKIGRSAPILMVLMFFAGVSIYFGTITEHKYMSAVLLSFAVAFCTMGTPVAWTLLQGMIPGKSISAASGVMNGVANGLSSLSPVFIGLFISITGTYTGGLLCLVFISAIAVVSALILTIKKY</sequence>
<evidence type="ECO:0000313" key="24">
    <source>
        <dbReference type="EMBL" id="HAF1099055.1"/>
    </source>
</evidence>
<organism evidence="24">
    <name type="scientific">Salmonella typhimurium</name>
    <dbReference type="NCBI Taxonomy" id="90371"/>
    <lineage>
        <taxon>Bacteria</taxon>
        <taxon>Pseudomonadati</taxon>
        <taxon>Pseudomonadota</taxon>
        <taxon>Gammaproteobacteria</taxon>
        <taxon>Enterobacterales</taxon>
        <taxon>Enterobacteriaceae</taxon>
        <taxon>Salmonella</taxon>
    </lineage>
</organism>
<dbReference type="InterPro" id="IPR036259">
    <property type="entry name" value="MFS_trans_sf"/>
</dbReference>
<feature type="transmembrane region" description="Helical" evidence="8">
    <location>
        <begin position="174"/>
        <end position="194"/>
    </location>
</feature>
<dbReference type="Proteomes" id="UP000054461">
    <property type="component" value="Unassembled WGS sequence"/>
</dbReference>
<evidence type="ECO:0000313" key="27">
    <source>
        <dbReference type="EMBL" id="MLP86589.1"/>
    </source>
</evidence>
<comment type="similarity">
    <text evidence="7">Belongs to the major facilitator superfamily. Phthalate permease family.</text>
</comment>
<dbReference type="Proteomes" id="UP000885385">
    <property type="component" value="Unassembled WGS sequence"/>
</dbReference>
<dbReference type="Proteomes" id="UP000839915">
    <property type="component" value="Unassembled WGS sequence"/>
</dbReference>
<evidence type="ECO:0000256" key="5">
    <source>
        <dbReference type="ARBA" id="ARBA00022989"/>
    </source>
</evidence>
<dbReference type="EMBL" id="CP011428">
    <property type="protein sequence ID" value="AKH09465.1"/>
    <property type="molecule type" value="Genomic_DNA"/>
</dbReference>
<reference evidence="10 28" key="2">
    <citation type="journal article" date="2015" name="Genome Announc.">
        <title>Complete Genome Sequencing of a Multidrug-Resistant and Human-Invasive Salmonella enterica Serovar Typhimurium Strain of the Emerging Sequence Type 213 Genotype.</title>
        <authorList>
            <person name="Calva E."/>
            <person name="Silva C."/>
            <person name="Zaidi M.B."/>
            <person name="Sanchez-Flores A."/>
            <person name="Estrada K."/>
            <person name="Silva G.G."/>
            <person name="Soto-Jimenez L.M."/>
            <person name="Wiesner M."/>
            <person name="Fernandez-Mora M."/>
            <person name="Edwards R.A."/>
            <person name="Vinuesa P."/>
        </authorList>
    </citation>
    <scope>NUCLEOTIDE SEQUENCE [LARGE SCALE GENOMIC DNA]</scope>
    <source>
        <strain evidence="10 28">YU39</strain>
    </source>
</reference>
<feature type="transmembrane region" description="Helical" evidence="8">
    <location>
        <begin position="394"/>
        <end position="417"/>
    </location>
</feature>
<keyword evidence="6 8" id="KW-0472">Membrane</keyword>
<dbReference type="PROSITE" id="PS50850">
    <property type="entry name" value="MFS"/>
    <property type="match status" value="1"/>
</dbReference>
<dbReference type="Proteomes" id="UP000839617">
    <property type="component" value="Unassembled WGS sequence"/>
</dbReference>
<feature type="transmembrane region" description="Helical" evidence="8">
    <location>
        <begin position="147"/>
        <end position="168"/>
    </location>
</feature>
<dbReference type="Proteomes" id="UP000839595">
    <property type="component" value="Unassembled WGS sequence"/>
</dbReference>
<reference evidence="24" key="6">
    <citation type="submission" date="2018-07" db="EMBL/GenBank/DDBJ databases">
        <authorList>
            <consortium name="NCBI Pathogen Detection Project"/>
        </authorList>
    </citation>
    <scope>NUCLEOTIDE SEQUENCE</scope>
    <source>
        <strain evidence="24">Salmonella enterica</strain>
    </source>
</reference>
<dbReference type="EMBL" id="AAHRYM010000027">
    <property type="protein sequence ID" value="EBZ6922826.1"/>
    <property type="molecule type" value="Genomic_DNA"/>
</dbReference>
<evidence type="ECO:0000313" key="14">
    <source>
        <dbReference type="EMBL" id="EBY1702675.1"/>
    </source>
</evidence>
<evidence type="ECO:0000313" key="29">
    <source>
        <dbReference type="Proteomes" id="UP000054461"/>
    </source>
</evidence>
<dbReference type="InterPro" id="IPR020846">
    <property type="entry name" value="MFS_dom"/>
</dbReference>
<dbReference type="EMBL" id="AAHNIA010000020">
    <property type="protein sequence ID" value="EBY1702675.1"/>
    <property type="molecule type" value="Genomic_DNA"/>
</dbReference>
<dbReference type="EMBL" id="DAAFPQ010000024">
    <property type="protein sequence ID" value="HAB0973147.1"/>
    <property type="molecule type" value="Genomic_DNA"/>
</dbReference>
<dbReference type="EMBL" id="AAKUOT010000019">
    <property type="protein sequence ID" value="ECV8761406.1"/>
    <property type="molecule type" value="Genomic_DNA"/>
</dbReference>
<dbReference type="GO" id="GO:0005886">
    <property type="term" value="C:plasma membrane"/>
    <property type="evidence" value="ECO:0007669"/>
    <property type="project" value="UniProtKB-SubCell"/>
</dbReference>
<evidence type="ECO:0000313" key="11">
    <source>
        <dbReference type="EMBL" id="EBU9274113.1"/>
    </source>
</evidence>
<dbReference type="Proteomes" id="UP000034636">
    <property type="component" value="Chromosome"/>
</dbReference>
<evidence type="ECO:0000313" key="18">
    <source>
        <dbReference type="EMBL" id="ECU8355621.1"/>
    </source>
</evidence>
<dbReference type="RefSeq" id="WP_000061259.1">
    <property type="nucleotide sequence ID" value="NZ_AP023291.1"/>
</dbReference>
<reference evidence="16 30" key="7">
    <citation type="submission" date="2018-07" db="EMBL/GenBank/DDBJ databases">
        <authorList>
            <consortium name="GenomeTrakr network: Whole genome sequencing for foodborne pathogen traceback"/>
        </authorList>
    </citation>
    <scope>NUCLEOTIDE SEQUENCE [LARGE SCALE GENOMIC DNA]</scope>
    <source>
        <strain evidence="20">AUSMDU00020735</strain>
        <strain evidence="16 30">VA_WGS-00080</strain>
    </source>
</reference>
<dbReference type="InterPro" id="IPR050382">
    <property type="entry name" value="MFS_Na/Anion_cotransporter"/>
</dbReference>
<proteinExistence type="inferred from homology"/>
<evidence type="ECO:0000313" key="12">
    <source>
        <dbReference type="EMBL" id="EBW3629747.1"/>
    </source>
</evidence>
<gene>
    <name evidence="10" type="primary">gudT_4</name>
    <name evidence="19" type="ORF">AAB27_10950</name>
    <name evidence="26" type="ORF">AU613_12120</name>
    <name evidence="21" type="ORF">AVC05_05815</name>
    <name evidence="18" type="ORF">B1P38_18955</name>
    <name evidence="16" type="ORF">CE70_22400</name>
    <name evidence="22" type="ORF">CFF59_22040</name>
    <name evidence="25" type="ORF">DD95_16275</name>
    <name evidence="11" type="ORF">DMO92_18995</name>
    <name evidence="12" type="ORF">DPF41_16910</name>
    <name evidence="13" type="ORF">DPS76_16245</name>
    <name evidence="27" type="ORF">DRM14_14880</name>
    <name evidence="14" type="ORF">DU071_12135</name>
    <name evidence="17" type="ORF">E0935_18070</name>
    <name evidence="15" type="ORF">EER35_17880</name>
    <name evidence="20" type="ORF">F3R12_19600</name>
    <name evidence="24" type="ORF">G9G50_003915</name>
    <name evidence="23" type="ORF">GB466_21720</name>
    <name evidence="10" type="ORF">SE14_04062</name>
</gene>
<evidence type="ECO:0000313" key="23">
    <source>
        <dbReference type="EMBL" id="HAB0973147.1"/>
    </source>
</evidence>
<dbReference type="PANTHER" id="PTHR11662:SF399">
    <property type="entry name" value="FI19708P1-RELATED"/>
    <property type="match status" value="1"/>
</dbReference>
<evidence type="ECO:0000313" key="19">
    <source>
        <dbReference type="EMBL" id="ECV8761406.1"/>
    </source>
</evidence>
<dbReference type="Proteomes" id="UP000839581">
    <property type="component" value="Unassembled WGS sequence"/>
</dbReference>
<evidence type="ECO:0000313" key="16">
    <source>
        <dbReference type="EMBL" id="ECE0297867.1"/>
    </source>
</evidence>
<evidence type="ECO:0000256" key="8">
    <source>
        <dbReference type="SAM" id="Phobius"/>
    </source>
</evidence>
<dbReference type="EMBL" id="AAHIDF010000021">
    <property type="protein sequence ID" value="EBW3629747.1"/>
    <property type="molecule type" value="Genomic_DNA"/>
</dbReference>
<evidence type="ECO:0000256" key="3">
    <source>
        <dbReference type="ARBA" id="ARBA00022519"/>
    </source>
</evidence>
<dbReference type="EMBL" id="AAIKGB010000020">
    <property type="protein sequence ID" value="ECF1545135.1"/>
    <property type="molecule type" value="Genomic_DNA"/>
</dbReference>
<evidence type="ECO:0000313" key="26">
    <source>
        <dbReference type="EMBL" id="MIT49612.1"/>
    </source>
</evidence>
<reference evidence="25 29" key="1">
    <citation type="submission" date="2014-09" db="EMBL/GenBank/DDBJ databases">
        <title>Salmonella Genotype and Phenotype Association.</title>
        <authorList>
            <person name="Chen Y."/>
            <person name="Folster J."/>
            <person name="Ayers S."/>
            <person name="Kabera C."/>
            <person name="Li C."/>
            <person name="Mukherjee S."/>
            <person name="Lam C."/>
            <person name="Zhao S."/>
            <person name="McDermott P."/>
        </authorList>
    </citation>
    <scope>NUCLEOTIDE SEQUENCE [LARGE SCALE GENOMIC DNA]</scope>
    <source>
        <strain evidence="25 29">CVM N32045</strain>
    </source>
</reference>
<evidence type="ECO:0000313" key="25">
    <source>
        <dbReference type="EMBL" id="KTZ10109.1"/>
    </source>
</evidence>
<feature type="transmembrane region" description="Helical" evidence="8">
    <location>
        <begin position="238"/>
        <end position="258"/>
    </location>
</feature>
<evidence type="ECO:0000256" key="6">
    <source>
        <dbReference type="ARBA" id="ARBA00023136"/>
    </source>
</evidence>
<dbReference type="EMBL" id="AAHIPE010000018">
    <property type="protein sequence ID" value="EBW5463976.1"/>
    <property type="molecule type" value="Genomic_DNA"/>
</dbReference>
<dbReference type="PATRIC" id="fig|59201.129.peg.999"/>
<keyword evidence="3" id="KW-0997">Cell inner membrane</keyword>
<reference evidence="11" key="4">
    <citation type="submission" date="2018-06" db="EMBL/GenBank/DDBJ databases">
        <authorList>
            <person name="Ashton P.M."/>
            <person name="Dallman T."/>
            <person name="Nair S."/>
            <person name="De Pinna E."/>
            <person name="Peters T."/>
            <person name="Grant K."/>
        </authorList>
    </citation>
    <scope>NUCLEOTIDE SEQUENCE [LARGE SCALE GENOMIC DNA]</scope>
    <source>
        <strain evidence="12">231108</strain>
        <strain evidence="17">265852</strain>
        <strain evidence="26">29290</strain>
        <strain evidence="14">356083</strain>
        <strain evidence="13">422529</strain>
        <strain evidence="27">425567</strain>
        <strain evidence="21">43916</strain>
        <strain evidence="11">488670</strain>
        <strain evidence="15">632340</strain>
        <strain evidence="19">86846</strain>
    </source>
</reference>
<dbReference type="InterPro" id="IPR011701">
    <property type="entry name" value="MFS"/>
</dbReference>
<feature type="domain" description="Major facilitator superfamily (MFS) profile" evidence="9">
    <location>
        <begin position="16"/>
        <end position="420"/>
    </location>
</feature>
<dbReference type="EMBL" id="AAHDPU010000020">
    <property type="protein sequence ID" value="EBU9274113.1"/>
    <property type="molecule type" value="Genomic_DNA"/>
</dbReference>
<feature type="transmembrane region" description="Helical" evidence="8">
    <location>
        <begin position="109"/>
        <end position="127"/>
    </location>
</feature>
<dbReference type="Pfam" id="PF07690">
    <property type="entry name" value="MFS_1"/>
    <property type="match status" value="1"/>
</dbReference>
<dbReference type="EMBL" id="JYVU01000039">
    <property type="protein sequence ID" value="KTZ10109.1"/>
    <property type="molecule type" value="Genomic_DNA"/>
</dbReference>
<feature type="transmembrane region" description="Helical" evidence="8">
    <location>
        <begin position="329"/>
        <end position="353"/>
    </location>
</feature>
<dbReference type="EMBL" id="AAIGQE010000021">
    <property type="protein sequence ID" value="ECE0297867.1"/>
    <property type="molecule type" value="Genomic_DNA"/>
</dbReference>
<protein>
    <submittedName>
        <fullName evidence="24">MFS transporter</fullName>
    </submittedName>
    <submittedName>
        <fullName evidence="25">Membrane protein</fullName>
    </submittedName>
    <submittedName>
        <fullName evidence="10">Putative D-glucarate permease</fullName>
    </submittedName>
</protein>
<dbReference type="Proteomes" id="UP000839616">
    <property type="component" value="Unassembled WGS sequence"/>
</dbReference>
<evidence type="ECO:0000313" key="20">
    <source>
        <dbReference type="EMBL" id="ECW0642003.1"/>
    </source>
</evidence>
<dbReference type="PANTHER" id="PTHR11662">
    <property type="entry name" value="SOLUTE CARRIER FAMILY 17"/>
    <property type="match status" value="1"/>
</dbReference>
<dbReference type="EMBL" id="AAMLUT010000048">
    <property type="protein sequence ID" value="EDI6667926.1"/>
    <property type="molecule type" value="Genomic_DNA"/>
</dbReference>
<dbReference type="Proteomes" id="UP000839908">
    <property type="component" value="Unassembled WGS sequence"/>
</dbReference>
<dbReference type="CDD" id="cd17319">
    <property type="entry name" value="MFS_ExuT_GudP_like"/>
    <property type="match status" value="1"/>
</dbReference>
<dbReference type="Proteomes" id="UP000885258">
    <property type="component" value="Unassembled WGS sequence"/>
</dbReference>
<dbReference type="AlphaFoldDB" id="A0A0D6IKT8"/>
<dbReference type="Proteomes" id="UP000839909">
    <property type="component" value="Unassembled WGS sequence"/>
</dbReference>
<dbReference type="GO" id="GO:0022857">
    <property type="term" value="F:transmembrane transporter activity"/>
    <property type="evidence" value="ECO:0007669"/>
    <property type="project" value="InterPro"/>
</dbReference>
<evidence type="ECO:0000313" key="30">
    <source>
        <dbReference type="Proteomes" id="UP000338496"/>
    </source>
</evidence>
<dbReference type="SUPFAM" id="SSF103473">
    <property type="entry name" value="MFS general substrate transporter"/>
    <property type="match status" value="1"/>
</dbReference>
<feature type="transmembrane region" description="Helical" evidence="8">
    <location>
        <begin position="86"/>
        <end position="103"/>
    </location>
</feature>
<evidence type="ECO:0000313" key="21">
    <source>
        <dbReference type="EMBL" id="ECY5340761.1"/>
    </source>
</evidence>
<accession>A0A0D6IKT8</accession>
<accession>A0A0F7DJW0</accession>
<feature type="transmembrane region" description="Helical" evidence="8">
    <location>
        <begin position="278"/>
        <end position="298"/>
    </location>
</feature>
<reference evidence="22" key="5">
    <citation type="submission" date="2018-07" db="EMBL/GenBank/DDBJ databases">
        <authorList>
            <consortium name="PulseNet: The National Subtyping Network for Foodborne Disease Surveillance"/>
            <person name="Tarr C.L."/>
            <person name="Trees E."/>
            <person name="Katz L.S."/>
            <person name="Carleton-Romer H.A."/>
            <person name="Stroika S."/>
            <person name="Kucerova Z."/>
            <person name="Roache K.F."/>
            <person name="Sabol A.L."/>
            <person name="Besser J."/>
            <person name="Gerner-Smidt P."/>
        </authorList>
    </citation>
    <scope>NUCLEOTIDE SEQUENCE [LARGE SCALE GENOMIC DNA]</scope>
    <source>
        <strain evidence="18">PNUSAS008736</strain>
        <strain evidence="22">PNUSAS016739</strain>
    </source>
</reference>
<name>A0A0D6IKT8_SALTM</name>
<keyword evidence="5 8" id="KW-1133">Transmembrane helix</keyword>
<keyword evidence="2" id="KW-1003">Cell membrane</keyword>
<evidence type="ECO:0000256" key="2">
    <source>
        <dbReference type="ARBA" id="ARBA00022475"/>
    </source>
</evidence>
<dbReference type="EMBL" id="DAAUCI010000051">
    <property type="protein sequence ID" value="HAF1099055.1"/>
    <property type="molecule type" value="Genomic_DNA"/>
</dbReference>
<reference evidence="24" key="3">
    <citation type="journal article" date="2018" name="Genome Biol.">
        <title>SKESA: strategic k-mer extension for scrupulous assemblies.</title>
        <authorList>
            <person name="Souvorov A."/>
            <person name="Agarwala R."/>
            <person name="Lipman D.J."/>
        </authorList>
    </citation>
    <scope>NUCLEOTIDE SEQUENCE</scope>
    <source>
        <strain evidence="24">Salmonella enterica</strain>
    </source>
</reference>
<keyword evidence="4 8" id="KW-0812">Transmembrane</keyword>
<dbReference type="EMBL" id="AALDNI010000009">
    <property type="protein sequence ID" value="ECY5340761.1"/>
    <property type="molecule type" value="Genomic_DNA"/>
</dbReference>
<dbReference type="OMA" id="LQFNRVI"/>
<dbReference type="Proteomes" id="UP000839905">
    <property type="component" value="Unassembled WGS sequence"/>
</dbReference>
<dbReference type="EMBL" id="AAKVET010000020">
    <property type="protein sequence ID" value="ECW0642003.1"/>
    <property type="molecule type" value="Genomic_DNA"/>
</dbReference>
<evidence type="ECO:0000313" key="10">
    <source>
        <dbReference type="EMBL" id="AKH09465.1"/>
    </source>
</evidence>
<comment type="subcellular location">
    <subcellularLocation>
        <location evidence="1">Cell inner membrane</location>
        <topology evidence="1">Multi-pass membrane protein</topology>
    </subcellularLocation>
</comment>
<evidence type="ECO:0000313" key="22">
    <source>
        <dbReference type="EMBL" id="EDI6667926.1"/>
    </source>
</evidence>
<dbReference type="eggNOG" id="COG2271">
    <property type="taxonomic scope" value="Bacteria"/>
</dbReference>
<dbReference type="Gene3D" id="1.20.1250.20">
    <property type="entry name" value="MFS general substrate transporter like domains"/>
    <property type="match status" value="2"/>
</dbReference>
<evidence type="ECO:0000313" key="15">
    <source>
        <dbReference type="EMBL" id="EBZ6922826.1"/>
    </source>
</evidence>